<keyword evidence="1" id="KW-1133">Transmembrane helix</keyword>
<feature type="transmembrane region" description="Helical" evidence="1">
    <location>
        <begin position="43"/>
        <end position="76"/>
    </location>
</feature>
<dbReference type="PANTHER" id="PTHR39084:SF1">
    <property type="entry name" value="DUF4010 DOMAIN-CONTAINING PROTEIN"/>
    <property type="match status" value="1"/>
</dbReference>
<name>A0A4Q1C3B3_9BACT</name>
<keyword evidence="5" id="KW-1185">Reference proteome</keyword>
<feature type="transmembrane region" description="Helical" evidence="1">
    <location>
        <begin position="264"/>
        <end position="288"/>
    </location>
</feature>
<evidence type="ECO:0000259" key="3">
    <source>
        <dbReference type="Pfam" id="PF13194"/>
    </source>
</evidence>
<feature type="transmembrane region" description="Helical" evidence="1">
    <location>
        <begin position="145"/>
        <end position="164"/>
    </location>
</feature>
<dbReference type="Proteomes" id="UP000290218">
    <property type="component" value="Unassembled WGS sequence"/>
</dbReference>
<feature type="transmembrane region" description="Helical" evidence="1">
    <location>
        <begin position="203"/>
        <end position="225"/>
    </location>
</feature>
<reference evidence="4 5" key="1">
    <citation type="submission" date="2019-01" db="EMBL/GenBank/DDBJ databases">
        <title>Lacunisphaera sp. strain TWA-58.</title>
        <authorList>
            <person name="Chen W.-M."/>
        </authorList>
    </citation>
    <scope>NUCLEOTIDE SEQUENCE [LARGE SCALE GENOMIC DNA]</scope>
    <source>
        <strain evidence="4 5">TWA-58</strain>
    </source>
</reference>
<feature type="domain" description="MgtC/SapB/SrpB/YhiD N-terminal" evidence="2">
    <location>
        <begin position="9"/>
        <end position="135"/>
    </location>
</feature>
<feature type="transmembrane region" description="Helical" evidence="1">
    <location>
        <begin position="176"/>
        <end position="196"/>
    </location>
</feature>
<sequence>MHPLLLAITASAGLGALIGLIRQWSEQADKPPGAEYNGLRTFTLWSVLGCVAAFLSSAYSPAVLPVVVAGVAAQLVARAWSAASDTAGSVGSTSFAAAMLTMLVGALVYWQHHQAAVLISATTGVLLGLKARIHAWTRGFTDADIRGTLQFIAITGVILPLVPNRELGPFAAFNPYSTWLMVVLISGLGFTGYVAMRLLGASAGILLTSLLGGLASSTATTLAFSRRSREDPVLSRHYALAVVAACSMMLPRVLVALSVFNRDLAWHLVLPFALMAVPALGYGVWLWFARRNQTHTVGAPALANPLSLRTAVKFALLYTAITFLVKAAANWEILHTGLLPLSFVSGLTDMDAISLSVVGSLNTGNIPLPLAAHAILVAAIANSLLKAGLTFSLGSPELRRHAGGVLILTALGGVGGWWLVA</sequence>
<evidence type="ECO:0000259" key="2">
    <source>
        <dbReference type="Pfam" id="PF02308"/>
    </source>
</evidence>
<dbReference type="AlphaFoldDB" id="A0A4Q1C3B3"/>
<dbReference type="InterPro" id="IPR049177">
    <property type="entry name" value="MgtC_SapB_SrpB_YhiD_N"/>
</dbReference>
<gene>
    <name evidence="4" type="ORF">ESB00_14290</name>
</gene>
<dbReference type="EMBL" id="SDHX01000002">
    <property type="protein sequence ID" value="RXK52878.1"/>
    <property type="molecule type" value="Genomic_DNA"/>
</dbReference>
<feature type="transmembrane region" description="Helical" evidence="1">
    <location>
        <begin position="308"/>
        <end position="325"/>
    </location>
</feature>
<proteinExistence type="predicted"/>
<dbReference type="Pfam" id="PF13194">
    <property type="entry name" value="DUF4010"/>
    <property type="match status" value="1"/>
</dbReference>
<dbReference type="RefSeq" id="WP_129048468.1">
    <property type="nucleotide sequence ID" value="NZ_SDHX01000002.1"/>
</dbReference>
<dbReference type="OrthoDB" id="9813718at2"/>
<keyword evidence="1" id="KW-0812">Transmembrane</keyword>
<evidence type="ECO:0000256" key="1">
    <source>
        <dbReference type="SAM" id="Phobius"/>
    </source>
</evidence>
<feature type="transmembrane region" description="Helical" evidence="1">
    <location>
        <begin position="88"/>
        <end position="109"/>
    </location>
</feature>
<feature type="domain" description="DUF4010" evidence="3">
    <location>
        <begin position="183"/>
        <end position="394"/>
    </location>
</feature>
<evidence type="ECO:0000313" key="5">
    <source>
        <dbReference type="Proteomes" id="UP000290218"/>
    </source>
</evidence>
<feature type="transmembrane region" description="Helical" evidence="1">
    <location>
        <begin position="370"/>
        <end position="389"/>
    </location>
</feature>
<feature type="transmembrane region" description="Helical" evidence="1">
    <location>
        <begin position="401"/>
        <end position="420"/>
    </location>
</feature>
<feature type="transmembrane region" description="Helical" evidence="1">
    <location>
        <begin position="237"/>
        <end position="257"/>
    </location>
</feature>
<protein>
    <submittedName>
        <fullName evidence="4">MgtC/SapB family protein</fullName>
    </submittedName>
</protein>
<organism evidence="4 5">
    <name type="scientific">Oleiharenicola lentus</name>
    <dbReference type="NCBI Taxonomy" id="2508720"/>
    <lineage>
        <taxon>Bacteria</taxon>
        <taxon>Pseudomonadati</taxon>
        <taxon>Verrucomicrobiota</taxon>
        <taxon>Opitutia</taxon>
        <taxon>Opitutales</taxon>
        <taxon>Opitutaceae</taxon>
        <taxon>Oleiharenicola</taxon>
    </lineage>
</organism>
<dbReference type="InterPro" id="IPR025105">
    <property type="entry name" value="DUF4010"/>
</dbReference>
<dbReference type="PANTHER" id="PTHR39084">
    <property type="entry name" value="MEMBRANE PROTEIN-RELATED"/>
    <property type="match status" value="1"/>
</dbReference>
<feature type="transmembrane region" description="Helical" evidence="1">
    <location>
        <begin position="115"/>
        <end position="133"/>
    </location>
</feature>
<dbReference type="Pfam" id="PF02308">
    <property type="entry name" value="MgtC"/>
    <property type="match status" value="1"/>
</dbReference>
<comment type="caution">
    <text evidence="4">The sequence shown here is derived from an EMBL/GenBank/DDBJ whole genome shotgun (WGS) entry which is preliminary data.</text>
</comment>
<accession>A0A4Q1C3B3</accession>
<evidence type="ECO:0000313" key="4">
    <source>
        <dbReference type="EMBL" id="RXK52878.1"/>
    </source>
</evidence>
<keyword evidence="1" id="KW-0472">Membrane</keyword>